<dbReference type="HAMAP" id="MF_01812">
    <property type="entry name" value="Eis"/>
    <property type="match status" value="1"/>
</dbReference>
<comment type="subunit">
    <text evidence="3">Homohexamer; trimer of dimers.</text>
</comment>
<dbReference type="Pfam" id="PF17668">
    <property type="entry name" value="Acetyltransf_17"/>
    <property type="match status" value="1"/>
</dbReference>
<accession>A0A2N3WTE8</accession>
<comment type="caution">
    <text evidence="7">The sequence shown here is derived from an EMBL/GenBank/DDBJ whole genome shotgun (WGS) entry which is preliminary data.</text>
</comment>
<dbReference type="EMBL" id="PJMY01000003">
    <property type="protein sequence ID" value="PKV97125.1"/>
    <property type="molecule type" value="Genomic_DNA"/>
</dbReference>
<dbReference type="Pfam" id="PF13527">
    <property type="entry name" value="Acetyltransf_9"/>
    <property type="match status" value="1"/>
</dbReference>
<sequence length="400" mass="43405">MSDRTVRLLRPDEQRAAWDLFRAALHVQPGTDEEWERVSAAYRAERSWGVFEPDLVGTARSFASEMVVPGGARLPLAAVTGVGVKAGRTRRGVLSALQAAQLADLAESGVALALLHASEGAIYGRYGYGVTTLANQVVVKKHRAQLRPDVPAGGEVTVLGIDEAAPKWPELYASTAMGRVAAMTRSEVYWPSHEAHLRRRAKLVQTAVHRGPDGTDGYLIYHVEDGATHDSGKLQVMAFHYANPDAFAGLWRFLLSVDLVDEIVLPMRPLDEPHALLFTDPRAAKTESTEDESWLRLIDVPAALAARTYGPAEPVVLELSDRSLPANDGRYRVGPDGASRTDAEPALRLSADTLAMLYFGTWRASALAATGRIEVLDPAAPEAADVLFGTRESVWCGTFF</sequence>
<dbReference type="Gene3D" id="3.40.630.30">
    <property type="match status" value="2"/>
</dbReference>
<dbReference type="Proteomes" id="UP000233750">
    <property type="component" value="Unassembled WGS sequence"/>
</dbReference>
<feature type="binding site" evidence="3">
    <location>
        <begin position="118"/>
        <end position="119"/>
    </location>
    <ligand>
        <name>acetyl-CoA</name>
        <dbReference type="ChEBI" id="CHEBI:57288"/>
    </ligand>
</feature>
<evidence type="ECO:0000256" key="3">
    <source>
        <dbReference type="HAMAP-Rule" id="MF_01812"/>
    </source>
</evidence>
<dbReference type="NCBIfam" id="NF002367">
    <property type="entry name" value="PRK01346.1-4"/>
    <property type="match status" value="1"/>
</dbReference>
<dbReference type="InterPro" id="IPR041380">
    <property type="entry name" value="Acetyltransf_17"/>
</dbReference>
<feature type="active site" description="Proton donor" evidence="3">
    <location>
        <position position="123"/>
    </location>
</feature>
<feature type="binding site" evidence="3">
    <location>
        <begin position="82"/>
        <end position="84"/>
    </location>
    <ligand>
        <name>acetyl-CoA</name>
        <dbReference type="ChEBI" id="CHEBI:57288"/>
    </ligand>
</feature>
<keyword evidence="2 3" id="KW-0012">Acyltransferase</keyword>
<dbReference type="RefSeq" id="WP_101439889.1">
    <property type="nucleotide sequence ID" value="NZ_JACJHR010000097.1"/>
</dbReference>
<evidence type="ECO:0000256" key="2">
    <source>
        <dbReference type="ARBA" id="ARBA00023315"/>
    </source>
</evidence>
<comment type="similarity">
    <text evidence="3">Belongs to the acetyltransferase Eis family.</text>
</comment>
<feature type="binding site" evidence="3">
    <location>
        <begin position="90"/>
        <end position="95"/>
    </location>
    <ligand>
        <name>acetyl-CoA</name>
        <dbReference type="ChEBI" id="CHEBI:57288"/>
    </ligand>
</feature>
<name>A0A2N3WTE8_9PSEU</name>
<dbReference type="GO" id="GO:0030649">
    <property type="term" value="P:aminoglycoside antibiotic catabolic process"/>
    <property type="evidence" value="ECO:0007669"/>
    <property type="project" value="TreeGrafter"/>
</dbReference>
<dbReference type="OrthoDB" id="8399956at2"/>
<dbReference type="PANTHER" id="PTHR37817:SF1">
    <property type="entry name" value="N-ACETYLTRANSFERASE EIS"/>
    <property type="match status" value="1"/>
</dbReference>
<evidence type="ECO:0000256" key="1">
    <source>
        <dbReference type="ARBA" id="ARBA00022679"/>
    </source>
</evidence>
<dbReference type="Gene3D" id="3.30.1050.10">
    <property type="entry name" value="SCP2 sterol-binding domain"/>
    <property type="match status" value="1"/>
</dbReference>
<protein>
    <submittedName>
        <fullName evidence="6 7">Acetyltransferase</fullName>
    </submittedName>
</protein>
<evidence type="ECO:0000313" key="9">
    <source>
        <dbReference type="Proteomes" id="UP000550260"/>
    </source>
</evidence>
<accession>A0A8E1W870</accession>
<dbReference type="Pfam" id="PF13530">
    <property type="entry name" value="SCP2_2"/>
    <property type="match status" value="1"/>
</dbReference>
<evidence type="ECO:0000259" key="4">
    <source>
        <dbReference type="Pfam" id="PF13530"/>
    </source>
</evidence>
<dbReference type="InterPro" id="IPR016181">
    <property type="entry name" value="Acyl_CoA_acyltransferase"/>
</dbReference>
<gene>
    <name evidence="7" type="ORF">ATK30_8095</name>
    <name evidence="6" type="ORF">H5411_39920</name>
</gene>
<reference evidence="6 9" key="2">
    <citation type="submission" date="2020-08" db="EMBL/GenBank/DDBJ databases">
        <title>Amycolatopsis echigonensis JCM 21831.</title>
        <authorList>
            <person name="Tedsree N."/>
            <person name="Kuncharoen N."/>
            <person name="Likhitwitayawuid K."/>
            <person name="Tanasupawat S."/>
        </authorList>
    </citation>
    <scope>NUCLEOTIDE SEQUENCE [LARGE SCALE GENOMIC DNA]</scope>
    <source>
        <strain evidence="6 9">JCM 21831</strain>
    </source>
</reference>
<keyword evidence="8" id="KW-1185">Reference proteome</keyword>
<dbReference type="SUPFAM" id="SSF55729">
    <property type="entry name" value="Acyl-CoA N-acyltransferases (Nat)"/>
    <property type="match status" value="1"/>
</dbReference>
<feature type="active site" description="Proton acceptor; via carboxylate" evidence="3">
    <location>
        <position position="400"/>
    </location>
</feature>
<dbReference type="InterPro" id="IPR022902">
    <property type="entry name" value="NAcTrfase_Eis"/>
</dbReference>
<keyword evidence="1 3" id="KW-0808">Transferase</keyword>
<dbReference type="AlphaFoldDB" id="A0A2N3WTE8"/>
<dbReference type="InterPro" id="IPR036527">
    <property type="entry name" value="SCP2_sterol-bd_dom_sf"/>
</dbReference>
<evidence type="ECO:0000313" key="7">
    <source>
        <dbReference type="EMBL" id="PKV97125.1"/>
    </source>
</evidence>
<evidence type="ECO:0000259" key="5">
    <source>
        <dbReference type="Pfam" id="PF17668"/>
    </source>
</evidence>
<dbReference type="GO" id="GO:0034069">
    <property type="term" value="F:aminoglycoside N-acetyltransferase activity"/>
    <property type="evidence" value="ECO:0007669"/>
    <property type="project" value="TreeGrafter"/>
</dbReference>
<evidence type="ECO:0000313" key="8">
    <source>
        <dbReference type="Proteomes" id="UP000233750"/>
    </source>
</evidence>
<dbReference type="Proteomes" id="UP000550260">
    <property type="component" value="Unassembled WGS sequence"/>
</dbReference>
<dbReference type="EMBL" id="JACJHR010000097">
    <property type="protein sequence ID" value="MBB2505280.1"/>
    <property type="molecule type" value="Genomic_DNA"/>
</dbReference>
<feature type="domain" description="Enhanced intracellular survival protein" evidence="4">
    <location>
        <begin position="300"/>
        <end position="396"/>
    </location>
</feature>
<dbReference type="SUPFAM" id="SSF55718">
    <property type="entry name" value="SCP-like"/>
    <property type="match status" value="1"/>
</dbReference>
<evidence type="ECO:0000313" key="6">
    <source>
        <dbReference type="EMBL" id="MBB2505280.1"/>
    </source>
</evidence>
<organism evidence="7 8">
    <name type="scientific">Amycolatopsis echigonensis</name>
    <dbReference type="NCBI Taxonomy" id="2576905"/>
    <lineage>
        <taxon>Bacteria</taxon>
        <taxon>Bacillati</taxon>
        <taxon>Actinomycetota</taxon>
        <taxon>Actinomycetes</taxon>
        <taxon>Pseudonocardiales</taxon>
        <taxon>Pseudonocardiaceae</taxon>
        <taxon>Amycolatopsis</taxon>
    </lineage>
</organism>
<reference evidence="7 8" key="1">
    <citation type="submission" date="2017-12" db="EMBL/GenBank/DDBJ databases">
        <title>Sequencing the genomes of 1000 Actinobacteria strains.</title>
        <authorList>
            <person name="Klenk H.-P."/>
        </authorList>
    </citation>
    <scope>NUCLEOTIDE SEQUENCE [LARGE SCALE GENOMIC DNA]</scope>
    <source>
        <strain evidence="7 8">DSM 45165</strain>
    </source>
</reference>
<dbReference type="InterPro" id="IPR025559">
    <property type="entry name" value="Eis_dom"/>
</dbReference>
<feature type="domain" description="Eis-like acetyltransferase" evidence="5">
    <location>
        <begin position="182"/>
        <end position="288"/>
    </location>
</feature>
<proteinExistence type="inferred from homology"/>
<dbReference type="PANTHER" id="PTHR37817">
    <property type="entry name" value="N-ACETYLTRANSFERASE EIS"/>
    <property type="match status" value="1"/>
</dbReference>
<dbReference type="InterPro" id="IPR051554">
    <property type="entry name" value="Acetyltransferase_Eis"/>
</dbReference>